<dbReference type="InterPro" id="IPR011009">
    <property type="entry name" value="Kinase-like_dom_sf"/>
</dbReference>
<evidence type="ECO:0000313" key="14">
    <source>
        <dbReference type="Proteomes" id="UP000044136"/>
    </source>
</evidence>
<dbReference type="PROSITE" id="PS00108">
    <property type="entry name" value="PROTEIN_KINASE_ST"/>
    <property type="match status" value="1"/>
</dbReference>
<dbReference type="InterPro" id="IPR000719">
    <property type="entry name" value="Prot_kinase_dom"/>
</dbReference>
<dbReference type="Pfam" id="PF00069">
    <property type="entry name" value="Pkinase"/>
    <property type="match status" value="1"/>
</dbReference>
<evidence type="ECO:0000256" key="6">
    <source>
        <dbReference type="ARBA" id="ARBA00022840"/>
    </source>
</evidence>
<evidence type="ECO:0000256" key="9">
    <source>
        <dbReference type="SAM" id="MobiDB-lite"/>
    </source>
</evidence>
<feature type="compositionally biased region" description="Basic and acidic residues" evidence="9">
    <location>
        <begin position="278"/>
        <end position="298"/>
    </location>
</feature>
<name>A0A078LZM7_9STAP</name>
<keyword evidence="4" id="KW-0547">Nucleotide-binding</keyword>
<dbReference type="EC" id="2.7.11.1" evidence="1"/>
<comment type="catalytic activity">
    <reaction evidence="8">
        <text>L-seryl-[protein] + ATP = O-phospho-L-seryl-[protein] + ADP + H(+)</text>
        <dbReference type="Rhea" id="RHEA:17989"/>
        <dbReference type="Rhea" id="RHEA-COMP:9863"/>
        <dbReference type="Rhea" id="RHEA-COMP:11604"/>
        <dbReference type="ChEBI" id="CHEBI:15378"/>
        <dbReference type="ChEBI" id="CHEBI:29999"/>
        <dbReference type="ChEBI" id="CHEBI:30616"/>
        <dbReference type="ChEBI" id="CHEBI:83421"/>
        <dbReference type="ChEBI" id="CHEBI:456216"/>
        <dbReference type="EC" id="2.7.11.1"/>
    </reaction>
</comment>
<evidence type="ECO:0000256" key="10">
    <source>
        <dbReference type="SAM" id="Phobius"/>
    </source>
</evidence>
<dbReference type="PANTHER" id="PTHR43289:SF34">
    <property type="entry name" value="SERINE_THREONINE-PROTEIN KINASE YBDM-RELATED"/>
    <property type="match status" value="1"/>
</dbReference>
<evidence type="ECO:0000256" key="8">
    <source>
        <dbReference type="ARBA" id="ARBA00048679"/>
    </source>
</evidence>
<protein>
    <recommendedName>
        <fullName evidence="1">non-specific serine/threonine protein kinase</fullName>
        <ecNumber evidence="1">2.7.11.1</ecNumber>
    </recommendedName>
</protein>
<keyword evidence="10" id="KW-1133">Transmembrane helix</keyword>
<evidence type="ECO:0000256" key="4">
    <source>
        <dbReference type="ARBA" id="ARBA00022741"/>
    </source>
</evidence>
<evidence type="ECO:0000256" key="1">
    <source>
        <dbReference type="ARBA" id="ARBA00012513"/>
    </source>
</evidence>
<dbReference type="AlphaFoldDB" id="A0A078LZM7"/>
<gene>
    <name evidence="13" type="primary">prkC</name>
    <name evidence="13" type="ORF">BN1048_00485</name>
</gene>
<keyword evidence="5 13" id="KW-0418">Kinase</keyword>
<evidence type="ECO:0000313" key="13">
    <source>
        <dbReference type="EMBL" id="CDZ99469.1"/>
    </source>
</evidence>
<dbReference type="PROSITE" id="PS51178">
    <property type="entry name" value="PASTA"/>
    <property type="match status" value="3"/>
</dbReference>
<keyword evidence="6" id="KW-0067">ATP-binding</keyword>
<feature type="domain" description="PASTA" evidence="12">
    <location>
        <begin position="355"/>
        <end position="422"/>
    </location>
</feature>
<dbReference type="PROSITE" id="PS50011">
    <property type="entry name" value="PROTEIN_KINASE_DOM"/>
    <property type="match status" value="1"/>
</dbReference>
<feature type="compositionally biased region" description="Basic and acidic residues" evidence="9">
    <location>
        <begin position="587"/>
        <end position="603"/>
    </location>
</feature>
<dbReference type="SMART" id="SM00220">
    <property type="entry name" value="S_TKc"/>
    <property type="match status" value="1"/>
</dbReference>
<dbReference type="InterPro" id="IPR005543">
    <property type="entry name" value="PASTA_dom"/>
</dbReference>
<dbReference type="RefSeq" id="WP_035808053.1">
    <property type="nucleotide sequence ID" value="NZ_CCSE01000001.1"/>
</dbReference>
<dbReference type="NCBIfam" id="NF033483">
    <property type="entry name" value="PknB_PASTA_kin"/>
    <property type="match status" value="1"/>
</dbReference>
<dbReference type="SMART" id="SM00740">
    <property type="entry name" value="PASTA"/>
    <property type="match status" value="3"/>
</dbReference>
<dbReference type="Pfam" id="PF03793">
    <property type="entry name" value="PASTA"/>
    <property type="match status" value="3"/>
</dbReference>
<reference evidence="13 14" key="1">
    <citation type="submission" date="2014-07" db="EMBL/GenBank/DDBJ databases">
        <authorList>
            <person name="Urmite Genomes Urmite Genomes"/>
        </authorList>
    </citation>
    <scope>NUCLEOTIDE SEQUENCE [LARGE SCALE GENOMIC DNA]</scope>
    <source>
        <strain evidence="13 14">13MG44_air</strain>
    </source>
</reference>
<comment type="catalytic activity">
    <reaction evidence="7">
        <text>L-threonyl-[protein] + ATP = O-phospho-L-threonyl-[protein] + ADP + H(+)</text>
        <dbReference type="Rhea" id="RHEA:46608"/>
        <dbReference type="Rhea" id="RHEA-COMP:11060"/>
        <dbReference type="Rhea" id="RHEA-COMP:11605"/>
        <dbReference type="ChEBI" id="CHEBI:15378"/>
        <dbReference type="ChEBI" id="CHEBI:30013"/>
        <dbReference type="ChEBI" id="CHEBI:30616"/>
        <dbReference type="ChEBI" id="CHEBI:61977"/>
        <dbReference type="ChEBI" id="CHEBI:456216"/>
        <dbReference type="EC" id="2.7.11.1"/>
    </reaction>
</comment>
<dbReference type="GO" id="GO:0004674">
    <property type="term" value="F:protein serine/threonine kinase activity"/>
    <property type="evidence" value="ECO:0007669"/>
    <property type="project" value="UniProtKB-KW"/>
</dbReference>
<dbReference type="eggNOG" id="COG0515">
    <property type="taxonomic scope" value="Bacteria"/>
</dbReference>
<dbReference type="Gene3D" id="3.30.10.20">
    <property type="match status" value="3"/>
</dbReference>
<feature type="domain" description="PASTA" evidence="12">
    <location>
        <begin position="423"/>
        <end position="490"/>
    </location>
</feature>
<dbReference type="EMBL" id="CCSE01000001">
    <property type="protein sequence ID" value="CDZ99469.1"/>
    <property type="molecule type" value="Genomic_DNA"/>
</dbReference>
<dbReference type="Gene3D" id="2.60.40.2560">
    <property type="match status" value="1"/>
</dbReference>
<feature type="transmembrane region" description="Helical" evidence="10">
    <location>
        <begin position="332"/>
        <end position="352"/>
    </location>
</feature>
<feature type="region of interest" description="Disordered" evidence="9">
    <location>
        <begin position="572"/>
        <end position="607"/>
    </location>
</feature>
<keyword evidence="3" id="KW-0808">Transferase</keyword>
<evidence type="ECO:0000256" key="5">
    <source>
        <dbReference type="ARBA" id="ARBA00022777"/>
    </source>
</evidence>
<dbReference type="HOGENOM" id="CLU_000288_135_2_9"/>
<proteinExistence type="predicted"/>
<feature type="domain" description="Protein kinase" evidence="11">
    <location>
        <begin position="9"/>
        <end position="275"/>
    </location>
</feature>
<dbReference type="Gene3D" id="3.30.200.20">
    <property type="entry name" value="Phosphorylase Kinase, domain 1"/>
    <property type="match status" value="1"/>
</dbReference>
<dbReference type="STRING" id="1461582.BN1048_00485"/>
<keyword evidence="2" id="KW-0723">Serine/threonine-protein kinase</keyword>
<evidence type="ECO:0000256" key="2">
    <source>
        <dbReference type="ARBA" id="ARBA00022527"/>
    </source>
</evidence>
<feature type="domain" description="PASTA" evidence="12">
    <location>
        <begin position="491"/>
        <end position="557"/>
    </location>
</feature>
<dbReference type="CDD" id="cd06577">
    <property type="entry name" value="PASTA_pknB"/>
    <property type="match status" value="3"/>
</dbReference>
<feature type="region of interest" description="Disordered" evidence="9">
    <location>
        <begin position="278"/>
        <end position="324"/>
    </location>
</feature>
<sequence>MIGTVVSERYKIEKYLGGGMSSVYLATDIILNREVVVKMIKADPLHKEKSVQRFQREVESTIQLSHPNIVSVMDVDETEEYHILVTEVVHGPNLKEHIVKNSPLDIDEVISIAMMTLRGIEHAHDRGIIHRDIKPQNILLDADGRVKITDFGIAKALSETRMTETNQVIGSVQYISPEQAKGQNTDERTDIYSFGVMLFELLTGKLPYEAETAVSVALKHISEPFPDISEYRDIPVGLKNIVMKCTEKEPMNRYRHADDVLSALVYYKDVSKPYVPAKKHEQEKTKVTPVPKKEEPENKAQAAPVPVHKPKAEPQSEPPAGEEKKKRRKWPWIVFLLLFLLTAAAVIVYLLWPRQSPTVSLVNLQDMTVEEAEEYLLSEDLVTGNISEIYDDSFEEGSIIETSPVSGAEVERGSTVDMLVSKGEEPYTTEDYTNQMYEDVEADLEAAGFTIDSENQYSSEIPAGTIIDQDVAAGEAVYPDETEITFTVSDGPEPVPVTNYAGTSLEAARAELESRGFIVNVTNEIYSSEVPAGAIVSQDPSYGDFLPGSHINVIVSLGEEPPRETTYQISLNIPYPKETDSSSSSSSKDDDKEKKDKKQKPEPVEAEIFIGDKDNDVKQVAETIEITEDTNHTISLILLEGESGQYRVEVDGEEVISETVDNK</sequence>
<keyword evidence="14" id="KW-1185">Reference proteome</keyword>
<dbReference type="GO" id="GO:0005524">
    <property type="term" value="F:ATP binding"/>
    <property type="evidence" value="ECO:0007669"/>
    <property type="project" value="UniProtKB-KW"/>
</dbReference>
<dbReference type="FunFam" id="1.10.510.10:FF:000021">
    <property type="entry name" value="Serine/threonine protein kinase"/>
    <property type="match status" value="1"/>
</dbReference>
<evidence type="ECO:0000259" key="11">
    <source>
        <dbReference type="PROSITE" id="PS50011"/>
    </source>
</evidence>
<dbReference type="SUPFAM" id="SSF56112">
    <property type="entry name" value="Protein kinase-like (PK-like)"/>
    <property type="match status" value="1"/>
</dbReference>
<dbReference type="Proteomes" id="UP000044136">
    <property type="component" value="Unassembled WGS sequence"/>
</dbReference>
<accession>A0A078LZM7</accession>
<evidence type="ECO:0000256" key="7">
    <source>
        <dbReference type="ARBA" id="ARBA00047899"/>
    </source>
</evidence>
<dbReference type="Pfam" id="PF21160">
    <property type="entry name" value="PrkC-like_PASTA-like"/>
    <property type="match status" value="1"/>
</dbReference>
<dbReference type="Gene3D" id="1.10.510.10">
    <property type="entry name" value="Transferase(Phosphotransferase) domain 1"/>
    <property type="match status" value="1"/>
</dbReference>
<evidence type="ECO:0000256" key="3">
    <source>
        <dbReference type="ARBA" id="ARBA00022679"/>
    </source>
</evidence>
<dbReference type="CDD" id="cd14014">
    <property type="entry name" value="STKc_PknB_like"/>
    <property type="match status" value="1"/>
</dbReference>
<evidence type="ECO:0000259" key="12">
    <source>
        <dbReference type="PROSITE" id="PS51178"/>
    </source>
</evidence>
<organism evidence="13 14">
    <name type="scientific">Jeotgalicoccus saudimassiliensis</name>
    <dbReference type="NCBI Taxonomy" id="1461582"/>
    <lineage>
        <taxon>Bacteria</taxon>
        <taxon>Bacillati</taxon>
        <taxon>Bacillota</taxon>
        <taxon>Bacilli</taxon>
        <taxon>Bacillales</taxon>
        <taxon>Staphylococcaceae</taxon>
        <taxon>Jeotgalicoccus</taxon>
    </lineage>
</organism>
<keyword evidence="10" id="KW-0472">Membrane</keyword>
<keyword evidence="10" id="KW-0812">Transmembrane</keyword>
<dbReference type="InterPro" id="IPR008271">
    <property type="entry name" value="Ser/Thr_kinase_AS"/>
</dbReference>
<dbReference type="PANTHER" id="PTHR43289">
    <property type="entry name" value="MITOGEN-ACTIVATED PROTEIN KINASE KINASE KINASE 20-RELATED"/>
    <property type="match status" value="1"/>
</dbReference>